<evidence type="ECO:0000256" key="1">
    <source>
        <dbReference type="ARBA" id="ARBA00004173"/>
    </source>
</evidence>
<proteinExistence type="predicted"/>
<keyword evidence="5" id="KW-0811">Translocation</keyword>
<dbReference type="GO" id="GO:0015035">
    <property type="term" value="F:protein-disulfide reductase activity"/>
    <property type="evidence" value="ECO:0007669"/>
    <property type="project" value="InterPro"/>
</dbReference>
<evidence type="ECO:0000256" key="5">
    <source>
        <dbReference type="ARBA" id="ARBA00023010"/>
    </source>
</evidence>
<keyword evidence="9" id="KW-1185">Reference proteome</keyword>
<protein>
    <submittedName>
        <fullName evidence="10">CHCH domain-containing protein</fullName>
    </submittedName>
</protein>
<evidence type="ECO:0000256" key="6">
    <source>
        <dbReference type="ARBA" id="ARBA00023128"/>
    </source>
</evidence>
<dbReference type="WBParaSite" id="PDA_v2.g1771.t1">
    <property type="protein sequence ID" value="PDA_v2.g1771.t1"/>
    <property type="gene ID" value="PDA_v2.g1771"/>
</dbReference>
<comment type="subcellular location">
    <subcellularLocation>
        <location evidence="1">Mitochondrion</location>
    </subcellularLocation>
</comment>
<keyword evidence="3" id="KW-0653">Protein transport</keyword>
<keyword evidence="8" id="KW-0676">Redox-active center</keyword>
<dbReference type="Gene3D" id="1.10.287.2900">
    <property type="match status" value="1"/>
</dbReference>
<keyword evidence="4" id="KW-0560">Oxidoreductase</keyword>
<dbReference type="InterPro" id="IPR039289">
    <property type="entry name" value="CHCHD4"/>
</dbReference>
<evidence type="ECO:0000256" key="8">
    <source>
        <dbReference type="ARBA" id="ARBA00023284"/>
    </source>
</evidence>
<evidence type="ECO:0000313" key="9">
    <source>
        <dbReference type="Proteomes" id="UP000887578"/>
    </source>
</evidence>
<keyword evidence="2" id="KW-0813">Transport</keyword>
<evidence type="ECO:0000256" key="3">
    <source>
        <dbReference type="ARBA" id="ARBA00022927"/>
    </source>
</evidence>
<evidence type="ECO:0000256" key="2">
    <source>
        <dbReference type="ARBA" id="ARBA00022448"/>
    </source>
</evidence>
<accession>A0A914PHC2</accession>
<dbReference type="GO" id="GO:0005758">
    <property type="term" value="C:mitochondrial intermembrane space"/>
    <property type="evidence" value="ECO:0007669"/>
    <property type="project" value="TreeGrafter"/>
</dbReference>
<evidence type="ECO:0000256" key="7">
    <source>
        <dbReference type="ARBA" id="ARBA00023157"/>
    </source>
</evidence>
<evidence type="ECO:0000313" key="10">
    <source>
        <dbReference type="WBParaSite" id="PDA_v2.g1771.t1"/>
    </source>
</evidence>
<name>A0A914PHC2_9BILA</name>
<evidence type="ECO:0000256" key="4">
    <source>
        <dbReference type="ARBA" id="ARBA00023002"/>
    </source>
</evidence>
<keyword evidence="7" id="KW-1015">Disulfide bond</keyword>
<organism evidence="9 10">
    <name type="scientific">Panagrolaimus davidi</name>
    <dbReference type="NCBI Taxonomy" id="227884"/>
    <lineage>
        <taxon>Eukaryota</taxon>
        <taxon>Metazoa</taxon>
        <taxon>Ecdysozoa</taxon>
        <taxon>Nematoda</taxon>
        <taxon>Chromadorea</taxon>
        <taxon>Rhabditida</taxon>
        <taxon>Tylenchina</taxon>
        <taxon>Panagrolaimomorpha</taxon>
        <taxon>Panagrolaimoidea</taxon>
        <taxon>Panagrolaimidae</taxon>
        <taxon>Panagrolaimus</taxon>
    </lineage>
</organism>
<dbReference type="Proteomes" id="UP000887578">
    <property type="component" value="Unplaced"/>
</dbReference>
<reference evidence="10" key="1">
    <citation type="submission" date="2022-11" db="UniProtKB">
        <authorList>
            <consortium name="WormBaseParasite"/>
        </authorList>
    </citation>
    <scope>IDENTIFICATION</scope>
</reference>
<dbReference type="GO" id="GO:0045041">
    <property type="term" value="P:protein import into mitochondrial intermembrane space"/>
    <property type="evidence" value="ECO:0007669"/>
    <property type="project" value="InterPro"/>
</dbReference>
<dbReference type="AlphaFoldDB" id="A0A914PHC2"/>
<keyword evidence="6" id="KW-0496">Mitochondrion</keyword>
<dbReference type="PROSITE" id="PS51808">
    <property type="entry name" value="CHCH"/>
    <property type="match status" value="1"/>
</dbReference>
<dbReference type="PANTHER" id="PTHR21622:SF0">
    <property type="entry name" value="COILED-COIL-HELIX-COILED-COIL-HELIX DOMAIN CONTAINING 4"/>
    <property type="match status" value="1"/>
</dbReference>
<sequence>MSDNNKNVENGDKDEIQHKILQITEEQFFEPIKDEYVRSLSKMGMADFDDGYNPGPTNPDGSVNFTCHCVGHLVASPCGHEFRTAATCQRAHKEDDFEAGACADEFMSFMKCVMKTECFKCKEILFG</sequence>
<dbReference type="PANTHER" id="PTHR21622">
    <property type="entry name" value="COILED-COIL-HELIX-COILED-COIL-HELIX DOMAIN CONTAINING 4"/>
    <property type="match status" value="1"/>
</dbReference>